<dbReference type="SUPFAM" id="SSF46689">
    <property type="entry name" value="Homeodomain-like"/>
    <property type="match status" value="1"/>
</dbReference>
<dbReference type="InterPro" id="IPR051839">
    <property type="entry name" value="RD_transcriptional_regulator"/>
</dbReference>
<dbReference type="SUPFAM" id="SSF48295">
    <property type="entry name" value="TrpR-like"/>
    <property type="match status" value="1"/>
</dbReference>
<dbReference type="PANTHER" id="PTHR33215:SF13">
    <property type="entry name" value="PROTEIN DISTAL ANTENNA"/>
    <property type="match status" value="1"/>
</dbReference>
<organism evidence="1 3">
    <name type="scientific">Myroides profundi</name>
    <dbReference type="NCBI Taxonomy" id="480520"/>
    <lineage>
        <taxon>Bacteria</taxon>
        <taxon>Pseudomonadati</taxon>
        <taxon>Bacteroidota</taxon>
        <taxon>Flavobacteriia</taxon>
        <taxon>Flavobacteriales</taxon>
        <taxon>Flavobacteriaceae</taxon>
        <taxon>Myroides</taxon>
    </lineage>
</organism>
<feature type="non-terminal residue" evidence="1">
    <location>
        <position position="103"/>
    </location>
</feature>
<comment type="caution">
    <text evidence="1">The sequence shown here is derived from an EMBL/GenBank/DDBJ whole genome shotgun (WGS) entry which is preliminary data.</text>
</comment>
<dbReference type="Gene3D" id="1.10.10.10">
    <property type="entry name" value="Winged helix-like DNA-binding domain superfamily/Winged helix DNA-binding domain"/>
    <property type="match status" value="1"/>
</dbReference>
<name>A0AAJ5BDZ3_MYRPR</name>
<proteinExistence type="predicted"/>
<dbReference type="EMBL" id="FOFY01000014">
    <property type="protein sequence ID" value="SER35500.1"/>
    <property type="molecule type" value="Genomic_DNA"/>
</dbReference>
<dbReference type="InterPro" id="IPR010921">
    <property type="entry name" value="Trp_repressor/repl_initiator"/>
</dbReference>
<dbReference type="GO" id="GO:0004803">
    <property type="term" value="F:transposase activity"/>
    <property type="evidence" value="ECO:0007669"/>
    <property type="project" value="InterPro"/>
</dbReference>
<dbReference type="AlphaFoldDB" id="A0AAJ5BDZ3"/>
<accession>A0AAJ5BDZ3</accession>
<sequence>MGREPKNKERYHLKFIEQIVQEIENGASQNSVIREYSLNKSTLNRWVKKYASPEYHATRKNKVYSESLKRQVVHSITEHHMTAQEACIMYGVESISTINNWLL</sequence>
<dbReference type="InterPro" id="IPR009057">
    <property type="entry name" value="Homeodomain-like_sf"/>
</dbReference>
<keyword evidence="3" id="KW-1185">Reference proteome</keyword>
<dbReference type="GO" id="GO:0006313">
    <property type="term" value="P:DNA transposition"/>
    <property type="evidence" value="ECO:0007669"/>
    <property type="project" value="InterPro"/>
</dbReference>
<dbReference type="GO" id="GO:0043565">
    <property type="term" value="F:sequence-specific DNA binding"/>
    <property type="evidence" value="ECO:0007669"/>
    <property type="project" value="InterPro"/>
</dbReference>
<dbReference type="RefSeq" id="WP_139177129.1">
    <property type="nucleotide sequence ID" value="NZ_FOFY01000007.1"/>
</dbReference>
<protein>
    <submittedName>
        <fullName evidence="1">Transposase</fullName>
    </submittedName>
</protein>
<dbReference type="InterPro" id="IPR002514">
    <property type="entry name" value="Transposase_8"/>
</dbReference>
<dbReference type="EMBL" id="FOFY01000007">
    <property type="protein sequence ID" value="SEQ88113.1"/>
    <property type="molecule type" value="Genomic_DNA"/>
</dbReference>
<evidence type="ECO:0000313" key="3">
    <source>
        <dbReference type="Proteomes" id="UP000183496"/>
    </source>
</evidence>
<evidence type="ECO:0000313" key="2">
    <source>
        <dbReference type="EMBL" id="SER35500.1"/>
    </source>
</evidence>
<dbReference type="Pfam" id="PF01527">
    <property type="entry name" value="HTH_Tnp_1"/>
    <property type="match status" value="1"/>
</dbReference>
<dbReference type="InterPro" id="IPR036388">
    <property type="entry name" value="WH-like_DNA-bd_sf"/>
</dbReference>
<gene>
    <name evidence="1" type="ORF">SAMN04488089_1071</name>
    <name evidence="2" type="ORF">SAMN04488089_1141</name>
</gene>
<evidence type="ECO:0000313" key="1">
    <source>
        <dbReference type="EMBL" id="SEQ88113.1"/>
    </source>
</evidence>
<dbReference type="Proteomes" id="UP000183496">
    <property type="component" value="Unassembled WGS sequence"/>
</dbReference>
<dbReference type="PANTHER" id="PTHR33215">
    <property type="entry name" value="PROTEIN DISTAL ANTENNA"/>
    <property type="match status" value="1"/>
</dbReference>
<reference evidence="1 3" key="1">
    <citation type="submission" date="2016-10" db="EMBL/GenBank/DDBJ databases">
        <authorList>
            <person name="Varghese N."/>
            <person name="Submissions S."/>
        </authorList>
    </citation>
    <scope>NUCLEOTIDE SEQUENCE [LARGE SCALE GENOMIC DNA]</scope>
    <source>
        <strain evidence="1">DSM 19823</strain>
        <strain evidence="3">DSM 19823 / KCTC 23066 / CCTCC M 208030 / D25</strain>
    </source>
</reference>